<gene>
    <name evidence="2" type="ORF">DFO77_111127</name>
</gene>
<dbReference type="Gene3D" id="2.60.40.3620">
    <property type="match status" value="2"/>
</dbReference>
<evidence type="ECO:0000313" key="2">
    <source>
        <dbReference type="EMBL" id="RCW34625.1"/>
    </source>
</evidence>
<organism evidence="2 3">
    <name type="scientific">Marinilabilia salmonicolor</name>
    <dbReference type="NCBI Taxonomy" id="989"/>
    <lineage>
        <taxon>Bacteria</taxon>
        <taxon>Pseudomonadati</taxon>
        <taxon>Bacteroidota</taxon>
        <taxon>Bacteroidia</taxon>
        <taxon>Marinilabiliales</taxon>
        <taxon>Marinilabiliaceae</taxon>
        <taxon>Marinilabilia</taxon>
    </lineage>
</organism>
<dbReference type="GO" id="GO:2001070">
    <property type="term" value="F:starch binding"/>
    <property type="evidence" value="ECO:0007669"/>
    <property type="project" value="InterPro"/>
</dbReference>
<dbReference type="AlphaFoldDB" id="A0A368V2P0"/>
<dbReference type="InterPro" id="IPR026444">
    <property type="entry name" value="Secre_tail"/>
</dbReference>
<feature type="signal peptide" evidence="1">
    <location>
        <begin position="1"/>
        <end position="23"/>
    </location>
</feature>
<protein>
    <submittedName>
        <fullName evidence="2">Putative secreted protein (Por secretion system target)</fullName>
    </submittedName>
</protein>
<proteinExistence type="predicted"/>
<evidence type="ECO:0000256" key="1">
    <source>
        <dbReference type="SAM" id="SignalP"/>
    </source>
</evidence>
<comment type="caution">
    <text evidence="2">The sequence shown here is derived from an EMBL/GenBank/DDBJ whole genome shotgun (WGS) entry which is preliminary data.</text>
</comment>
<dbReference type="GO" id="GO:0019867">
    <property type="term" value="C:outer membrane"/>
    <property type="evidence" value="ECO:0007669"/>
    <property type="project" value="InterPro"/>
</dbReference>
<dbReference type="NCBIfam" id="TIGR04183">
    <property type="entry name" value="Por_Secre_tail"/>
    <property type="match status" value="1"/>
</dbReference>
<evidence type="ECO:0000313" key="3">
    <source>
        <dbReference type="Proteomes" id="UP000252733"/>
    </source>
</evidence>
<keyword evidence="3" id="KW-1185">Reference proteome</keyword>
<feature type="chain" id="PRO_5016680096" evidence="1">
    <location>
        <begin position="24"/>
        <end position="337"/>
    </location>
</feature>
<keyword evidence="1" id="KW-0732">Signal</keyword>
<dbReference type="Proteomes" id="UP000252733">
    <property type="component" value="Unassembled WGS sequence"/>
</dbReference>
<accession>A0A368V2P0</accession>
<dbReference type="RefSeq" id="WP_114437071.1">
    <property type="nucleotide sequence ID" value="NZ_QPIZ01000011.1"/>
</dbReference>
<name>A0A368V2P0_9BACT</name>
<sequence>MKNSTHILAFLLIGLFSIASVSAQYNYLGVVGDAVPSGWIPEGDPMIQNSGNPNIFSYEGVFKSGTFKIHTEASADWCAGDWIRPDVHNQNITETSYIVTSGCPDLPENPHEDFKWQVTEKGSYSITVDLTAETIVIETLDYYPMLFLAGDAILTGWDLGQAVELTADPVNPAVFTWTGTLSEGSFKIGTARTFDGGWDWIHPLTQGQSLSSSSYEVVEAGSGTDNKWEVDATAAGEYSITVNLAAETISFEKSPATSANSFQKANINLVLSNSGNKLITSGIENYDFVIYNLSGAKVNNGFCGDGIIEVSNLATGVYILRINSVTTGNRVFKFVKN</sequence>
<dbReference type="EMBL" id="QPIZ01000011">
    <property type="protein sequence ID" value="RCW34625.1"/>
    <property type="molecule type" value="Genomic_DNA"/>
</dbReference>
<reference evidence="2 3" key="1">
    <citation type="submission" date="2018-07" db="EMBL/GenBank/DDBJ databases">
        <title>Freshwater and sediment microbial communities from various areas in North America, analyzing microbe dynamics in response to fracking.</title>
        <authorList>
            <person name="Lamendella R."/>
        </authorList>
    </citation>
    <scope>NUCLEOTIDE SEQUENCE [LARGE SCALE GENOMIC DNA]</scope>
    <source>
        <strain evidence="2 3">160A</strain>
    </source>
</reference>